<dbReference type="PANTHER" id="PTHR34069">
    <property type="entry name" value="3-OXOACYL-[ACYL-CARRIER-PROTEIN] SYNTHASE 3"/>
    <property type="match status" value="1"/>
</dbReference>
<keyword evidence="4 12" id="KW-0812">Transmembrane</keyword>
<dbReference type="OrthoDB" id="10066516at2759"/>
<dbReference type="InterPro" id="IPR000582">
    <property type="entry name" value="Acyl-CoA-binding_protein"/>
</dbReference>
<protein>
    <submittedName>
        <fullName evidence="14">3-oxoacyl-[acyl-carrier-protein] synthase 3</fullName>
    </submittedName>
</protein>
<dbReference type="InterPro" id="IPR013751">
    <property type="entry name" value="ACP_syn_III_N"/>
</dbReference>
<keyword evidence="10" id="KW-0012">Acyltransferase</keyword>
<accession>A0A9N8DHQ9</accession>
<evidence type="ECO:0000313" key="14">
    <source>
        <dbReference type="EMBL" id="CAB9499909.1"/>
    </source>
</evidence>
<evidence type="ECO:0000256" key="12">
    <source>
        <dbReference type="SAM" id="Phobius"/>
    </source>
</evidence>
<keyword evidence="6 12" id="KW-1133">Transmembrane helix</keyword>
<dbReference type="GO" id="GO:0009922">
    <property type="term" value="F:fatty acid elongase activity"/>
    <property type="evidence" value="ECO:0007669"/>
    <property type="project" value="InterPro"/>
</dbReference>
<keyword evidence="2" id="KW-0444">Lipid biosynthesis</keyword>
<keyword evidence="15" id="KW-1185">Reference proteome</keyword>
<proteinExistence type="predicted"/>
<feature type="region of interest" description="Disordered" evidence="11">
    <location>
        <begin position="431"/>
        <end position="456"/>
    </location>
</feature>
<dbReference type="GO" id="GO:0044550">
    <property type="term" value="P:secondary metabolite biosynthetic process"/>
    <property type="evidence" value="ECO:0007669"/>
    <property type="project" value="TreeGrafter"/>
</dbReference>
<sequence length="810" mass="90013">MNITSASYPYSGDISTTSSLMGGQETWLRSALNPNFVSGKAWGLDKYADFEMPFDNLSETWPTVFLVVALYLLMVFTVKPLKQQPSPGKAWMPNLNLVDLQTCRHAWNTCLALYSVLGSLHMLTYMAHRISSEGFYAAFTAPDDSFDDGPVGFWFLLFTLGKVVELGDTVFLLLSGRKIMFLHWWHHATMLPCCWYALQAKIPMFRACTTINYSIHAVMYSYFALNDTSLCEDNPNFRYTWAQRITTMQCTQFVLCLMIIATGAYDRFMYNNTDIPYPSVVLSYFILGGYLYLFLQFAEEKYAYKSQVRRAVIQLYAKYAVASASNDTQSEDSQVPWHRSDLTLEQRFQEATKMAAMLYGSATKEDLEAMYGCYKQAREGPMPQEMANSPEPTHDEKALTKYRAWKSVQDLTQEQAQEKYISIMDVLRERSQASTEQNKQQRRNKKQSAATSGAANQKSGILYPVRIAGHGRYLPRRVVTNDEIEEMGGFELSSQEKKRTGVLQRHYTDVDGGENLVQNGARAIRAACAKAGIDPEDLDLIIGGFGGHQVLPDDATLVQRELGLGESGIRAFTVHATCLSFLVGMEVAGSFMRDGKYQKVAVFCSSISSVGIYKTDPHTAGLFGDGAAAVILEPASSGNNGNSSVNDAGIHGVHMETYGIGADTCRIRGGGNHRPYYRPDYDERESYFEMDGQGTLSLVSKYAPAALHNFIPGLERGLNNLKLPGSDERVTVDWVVPHQASAVAVDSLAMFGWPDEKILKTLHKYGNCVSSSLPLTLCDGIDNNTIKRGDRVLLCGTSAGISCASMLLTY</sequence>
<keyword evidence="7" id="KW-0443">Lipid metabolism</keyword>
<evidence type="ECO:0000256" key="2">
    <source>
        <dbReference type="ARBA" id="ARBA00022516"/>
    </source>
</evidence>
<dbReference type="PROSITE" id="PS51228">
    <property type="entry name" value="ACB_2"/>
    <property type="match status" value="1"/>
</dbReference>
<feature type="transmembrane region" description="Helical" evidence="12">
    <location>
        <begin position="277"/>
        <end position="295"/>
    </location>
</feature>
<dbReference type="GO" id="GO:0004315">
    <property type="term" value="F:3-oxoacyl-[acyl-carrier-protein] synthase activity"/>
    <property type="evidence" value="ECO:0007669"/>
    <property type="project" value="InterPro"/>
</dbReference>
<evidence type="ECO:0000256" key="7">
    <source>
        <dbReference type="ARBA" id="ARBA00023098"/>
    </source>
</evidence>
<dbReference type="InterPro" id="IPR035984">
    <property type="entry name" value="Acyl-CoA-binding_sf"/>
</dbReference>
<feature type="transmembrane region" description="Helical" evidence="12">
    <location>
        <begin position="111"/>
        <end position="131"/>
    </location>
</feature>
<dbReference type="GO" id="GO:0000062">
    <property type="term" value="F:fatty-acyl-CoA binding"/>
    <property type="evidence" value="ECO:0007669"/>
    <property type="project" value="InterPro"/>
</dbReference>
<comment type="subcellular location">
    <subcellularLocation>
        <location evidence="1">Membrane</location>
        <topology evidence="1">Multi-pass membrane protein</topology>
    </subcellularLocation>
</comment>
<evidence type="ECO:0000256" key="3">
    <source>
        <dbReference type="ARBA" id="ARBA00022679"/>
    </source>
</evidence>
<dbReference type="SUPFAM" id="SSF53901">
    <property type="entry name" value="Thiolase-like"/>
    <property type="match status" value="1"/>
</dbReference>
<dbReference type="Pfam" id="PF01151">
    <property type="entry name" value="ELO"/>
    <property type="match status" value="1"/>
</dbReference>
<keyword evidence="8 12" id="KW-0472">Membrane</keyword>
<evidence type="ECO:0000256" key="11">
    <source>
        <dbReference type="SAM" id="MobiDB-lite"/>
    </source>
</evidence>
<evidence type="ECO:0000256" key="10">
    <source>
        <dbReference type="ARBA" id="ARBA00023315"/>
    </source>
</evidence>
<dbReference type="AlphaFoldDB" id="A0A9N8DHQ9"/>
<dbReference type="Pfam" id="PF00887">
    <property type="entry name" value="ACBP"/>
    <property type="match status" value="1"/>
</dbReference>
<evidence type="ECO:0000259" key="13">
    <source>
        <dbReference type="PROSITE" id="PS51228"/>
    </source>
</evidence>
<feature type="transmembrane region" description="Helical" evidence="12">
    <location>
        <begin position="60"/>
        <end position="78"/>
    </location>
</feature>
<dbReference type="PANTHER" id="PTHR34069:SF2">
    <property type="entry name" value="BETA-KETOACYL-[ACYL-CARRIER-PROTEIN] SYNTHASE III"/>
    <property type="match status" value="1"/>
</dbReference>
<dbReference type="Pfam" id="PF08541">
    <property type="entry name" value="ACP_syn_III_C"/>
    <property type="match status" value="1"/>
</dbReference>
<gene>
    <name evidence="14" type="ORF">SEMRO_71_G039530.1</name>
</gene>
<organism evidence="14 15">
    <name type="scientific">Seminavis robusta</name>
    <dbReference type="NCBI Taxonomy" id="568900"/>
    <lineage>
        <taxon>Eukaryota</taxon>
        <taxon>Sar</taxon>
        <taxon>Stramenopiles</taxon>
        <taxon>Ochrophyta</taxon>
        <taxon>Bacillariophyta</taxon>
        <taxon>Bacillariophyceae</taxon>
        <taxon>Bacillariophycidae</taxon>
        <taxon>Naviculales</taxon>
        <taxon>Naviculaceae</taxon>
        <taxon>Seminavis</taxon>
    </lineage>
</organism>
<feature type="domain" description="ACB" evidence="13">
    <location>
        <begin position="344"/>
        <end position="433"/>
    </location>
</feature>
<dbReference type="Gene3D" id="1.20.80.10">
    <property type="match status" value="1"/>
</dbReference>
<dbReference type="InterPro" id="IPR013747">
    <property type="entry name" value="ACP_syn_III_C"/>
</dbReference>
<evidence type="ECO:0000256" key="1">
    <source>
        <dbReference type="ARBA" id="ARBA00004141"/>
    </source>
</evidence>
<evidence type="ECO:0000256" key="9">
    <source>
        <dbReference type="ARBA" id="ARBA00023160"/>
    </source>
</evidence>
<dbReference type="InterPro" id="IPR002076">
    <property type="entry name" value="ELO_fam"/>
</dbReference>
<name>A0A9N8DHQ9_9STRA</name>
<comment type="caution">
    <text evidence="14">The sequence shown here is derived from an EMBL/GenBank/DDBJ whole genome shotgun (WGS) entry which is preliminary data.</text>
</comment>
<dbReference type="SUPFAM" id="SSF47027">
    <property type="entry name" value="Acyl-CoA binding protein"/>
    <property type="match status" value="1"/>
</dbReference>
<dbReference type="InterPro" id="IPR014352">
    <property type="entry name" value="FERM/acyl-CoA-bd_prot_sf"/>
</dbReference>
<dbReference type="CDD" id="cd00830">
    <property type="entry name" value="KAS_III"/>
    <property type="match status" value="1"/>
</dbReference>
<reference evidence="14" key="1">
    <citation type="submission" date="2020-06" db="EMBL/GenBank/DDBJ databases">
        <authorList>
            <consortium name="Plant Systems Biology data submission"/>
        </authorList>
    </citation>
    <scope>NUCLEOTIDE SEQUENCE</scope>
    <source>
        <strain evidence="14">D6</strain>
    </source>
</reference>
<evidence type="ECO:0000313" key="15">
    <source>
        <dbReference type="Proteomes" id="UP001153069"/>
    </source>
</evidence>
<dbReference type="InterPro" id="IPR016039">
    <property type="entry name" value="Thiolase-like"/>
</dbReference>
<evidence type="ECO:0000256" key="4">
    <source>
        <dbReference type="ARBA" id="ARBA00022692"/>
    </source>
</evidence>
<evidence type="ECO:0000256" key="5">
    <source>
        <dbReference type="ARBA" id="ARBA00022832"/>
    </source>
</evidence>
<dbReference type="Pfam" id="PF08545">
    <property type="entry name" value="ACP_syn_III"/>
    <property type="match status" value="1"/>
</dbReference>
<dbReference type="GO" id="GO:0006633">
    <property type="term" value="P:fatty acid biosynthetic process"/>
    <property type="evidence" value="ECO:0007669"/>
    <property type="project" value="UniProtKB-KW"/>
</dbReference>
<dbReference type="EMBL" id="CAICTM010000070">
    <property type="protein sequence ID" value="CAB9499909.1"/>
    <property type="molecule type" value="Genomic_DNA"/>
</dbReference>
<evidence type="ECO:0000256" key="6">
    <source>
        <dbReference type="ARBA" id="ARBA00022989"/>
    </source>
</evidence>
<keyword evidence="3" id="KW-0808">Transferase</keyword>
<keyword evidence="5" id="KW-0276">Fatty acid metabolism</keyword>
<evidence type="ECO:0000256" key="8">
    <source>
        <dbReference type="ARBA" id="ARBA00023136"/>
    </source>
</evidence>
<feature type="transmembrane region" description="Helical" evidence="12">
    <location>
        <begin position="151"/>
        <end position="174"/>
    </location>
</feature>
<keyword evidence="9" id="KW-0275">Fatty acid biosynthesis</keyword>
<dbReference type="Gene3D" id="3.40.47.10">
    <property type="match status" value="2"/>
</dbReference>
<dbReference type="Proteomes" id="UP001153069">
    <property type="component" value="Unassembled WGS sequence"/>
</dbReference>
<dbReference type="GO" id="GO:0016020">
    <property type="term" value="C:membrane"/>
    <property type="evidence" value="ECO:0007669"/>
    <property type="project" value="UniProtKB-SubCell"/>
</dbReference>